<dbReference type="EMBL" id="JBHUKQ010000013">
    <property type="protein sequence ID" value="MFD2483243.1"/>
    <property type="molecule type" value="Genomic_DNA"/>
</dbReference>
<sequence length="345" mass="36571">MTTTVLGAGYAGVMAANRLAGRGEEVVLVTPNAWFVERIRLHRVATGLRENARLDLDTVLNPAVEVVQDTATKIGDEKIQLASGENLPYDTLVYAIGSGASDQNGAYRIVSEHETDRLRAALAEAPDAPVTIVGAGLTGVELAGALREAGRAVKLVSTAPGRRAIQAHLRFLAKQGVEIEVGRVAPAELDGLVVDTTGFTVPSLAADSGLPVDEFGRLLVDEQLTVKGHPNILGAGDAVHLDAPNYLRAACATALPMGAHAADVITARREGRAGEEFRMGYVLQCTDLGSGRGRVQFLHPDDTERALAIDGRAGGLVKETICRMSVRWLTQERDRAGRYSWPAGA</sequence>
<dbReference type="GO" id="GO:0016491">
    <property type="term" value="F:oxidoreductase activity"/>
    <property type="evidence" value="ECO:0007669"/>
    <property type="project" value="UniProtKB-KW"/>
</dbReference>
<dbReference type="InterPro" id="IPR023753">
    <property type="entry name" value="FAD/NAD-binding_dom"/>
</dbReference>
<comment type="caution">
    <text evidence="7">The sequence shown here is derived from an EMBL/GenBank/DDBJ whole genome shotgun (WGS) entry which is preliminary data.</text>
</comment>
<reference evidence="8" key="1">
    <citation type="journal article" date="2019" name="Int. J. Syst. Evol. Microbiol.">
        <title>The Global Catalogue of Microorganisms (GCM) 10K type strain sequencing project: providing services to taxonomists for standard genome sequencing and annotation.</title>
        <authorList>
            <consortium name="The Broad Institute Genomics Platform"/>
            <consortium name="The Broad Institute Genome Sequencing Center for Infectious Disease"/>
            <person name="Wu L."/>
            <person name="Ma J."/>
        </authorList>
    </citation>
    <scope>NUCLEOTIDE SEQUENCE [LARGE SCALE GENOMIC DNA]</scope>
    <source>
        <strain evidence="8">CGMCC 4.7638</strain>
    </source>
</reference>
<keyword evidence="4" id="KW-0274">FAD</keyword>
<evidence type="ECO:0000256" key="4">
    <source>
        <dbReference type="ARBA" id="ARBA00022827"/>
    </source>
</evidence>
<dbReference type="Pfam" id="PF07992">
    <property type="entry name" value="Pyr_redox_2"/>
    <property type="match status" value="1"/>
</dbReference>
<evidence type="ECO:0000256" key="2">
    <source>
        <dbReference type="ARBA" id="ARBA00005272"/>
    </source>
</evidence>
<dbReference type="RefSeq" id="WP_344271214.1">
    <property type="nucleotide sequence ID" value="NZ_BAAAHV010000009.1"/>
</dbReference>
<dbReference type="EC" id="1.6.5.-" evidence="7"/>
<dbReference type="InterPro" id="IPR036188">
    <property type="entry name" value="FAD/NAD-bd_sf"/>
</dbReference>
<comment type="cofactor">
    <cofactor evidence="1">
        <name>FAD</name>
        <dbReference type="ChEBI" id="CHEBI:57692"/>
    </cofactor>
</comment>
<keyword evidence="3" id="KW-0285">Flavoprotein</keyword>
<keyword evidence="8" id="KW-1185">Reference proteome</keyword>
<protein>
    <submittedName>
        <fullName evidence="7">NAD(P)/FAD-dependent oxidoreductase</fullName>
        <ecNumber evidence="7">1.6.5.-</ecNumber>
    </submittedName>
</protein>
<dbReference type="PRINTS" id="PR00368">
    <property type="entry name" value="FADPNR"/>
</dbReference>
<name>A0ABW5I226_9PSEU</name>
<feature type="domain" description="FAD/NAD(P)-binding" evidence="6">
    <location>
        <begin position="4"/>
        <end position="243"/>
    </location>
</feature>
<dbReference type="PANTHER" id="PTHR42913">
    <property type="entry name" value="APOPTOSIS-INDUCING FACTOR 1"/>
    <property type="match status" value="1"/>
</dbReference>
<evidence type="ECO:0000256" key="3">
    <source>
        <dbReference type="ARBA" id="ARBA00022630"/>
    </source>
</evidence>
<evidence type="ECO:0000256" key="1">
    <source>
        <dbReference type="ARBA" id="ARBA00001974"/>
    </source>
</evidence>
<evidence type="ECO:0000259" key="6">
    <source>
        <dbReference type="Pfam" id="PF07992"/>
    </source>
</evidence>
<dbReference type="PANTHER" id="PTHR42913:SF3">
    <property type="entry name" value="64 KDA MITOCHONDRIAL NADH DEHYDROGENASE (EUROFUNG)"/>
    <property type="match status" value="1"/>
</dbReference>
<evidence type="ECO:0000313" key="7">
    <source>
        <dbReference type="EMBL" id="MFD2483243.1"/>
    </source>
</evidence>
<organism evidence="7 8">
    <name type="scientific">Amycolatopsis albidoflavus</name>
    <dbReference type="NCBI Taxonomy" id="102226"/>
    <lineage>
        <taxon>Bacteria</taxon>
        <taxon>Bacillati</taxon>
        <taxon>Actinomycetota</taxon>
        <taxon>Actinomycetes</taxon>
        <taxon>Pseudonocardiales</taxon>
        <taxon>Pseudonocardiaceae</taxon>
        <taxon>Amycolatopsis</taxon>
    </lineage>
</organism>
<accession>A0ABW5I226</accession>
<dbReference type="Gene3D" id="3.50.50.100">
    <property type="match status" value="1"/>
</dbReference>
<gene>
    <name evidence="7" type="ORF">ACFSUT_23375</name>
</gene>
<dbReference type="InterPro" id="IPR051169">
    <property type="entry name" value="NADH-Q_oxidoreductase"/>
</dbReference>
<proteinExistence type="inferred from homology"/>
<comment type="similarity">
    <text evidence="2">Belongs to the NADH dehydrogenase family.</text>
</comment>
<dbReference type="Proteomes" id="UP001597542">
    <property type="component" value="Unassembled WGS sequence"/>
</dbReference>
<evidence type="ECO:0000256" key="5">
    <source>
        <dbReference type="ARBA" id="ARBA00023002"/>
    </source>
</evidence>
<keyword evidence="5 7" id="KW-0560">Oxidoreductase</keyword>
<dbReference type="SUPFAM" id="SSF51905">
    <property type="entry name" value="FAD/NAD(P)-binding domain"/>
    <property type="match status" value="1"/>
</dbReference>
<evidence type="ECO:0000313" key="8">
    <source>
        <dbReference type="Proteomes" id="UP001597542"/>
    </source>
</evidence>